<keyword evidence="4" id="KW-0372">Hormone</keyword>
<evidence type="ECO:0000256" key="6">
    <source>
        <dbReference type="ARBA" id="ARBA00023157"/>
    </source>
</evidence>
<evidence type="ECO:0000256" key="4">
    <source>
        <dbReference type="ARBA" id="ARBA00022702"/>
    </source>
</evidence>
<dbReference type="PANTHER" id="PTHR39112:SF1">
    <property type="entry name" value="PROTEIN RALF-LIKE 27"/>
    <property type="match status" value="1"/>
</dbReference>
<feature type="chain" id="PRO_5009620790" evidence="7">
    <location>
        <begin position="32"/>
        <end position="119"/>
    </location>
</feature>
<feature type="signal peptide" evidence="7">
    <location>
        <begin position="1"/>
        <end position="31"/>
    </location>
</feature>
<dbReference type="AlphaFoldDB" id="A0A1J3ED78"/>
<keyword evidence="6" id="KW-1015">Disulfide bond</keyword>
<dbReference type="InterPro" id="IPR039252">
    <property type="entry name" value="RALFL27"/>
</dbReference>
<evidence type="ECO:0000313" key="8">
    <source>
        <dbReference type="EMBL" id="JAU28141.1"/>
    </source>
</evidence>
<evidence type="ECO:0000256" key="7">
    <source>
        <dbReference type="SAM" id="SignalP"/>
    </source>
</evidence>
<evidence type="ECO:0000256" key="5">
    <source>
        <dbReference type="ARBA" id="ARBA00022729"/>
    </source>
</evidence>
<gene>
    <name evidence="8" type="ORF">GA_TR21979_c0_g1_i1_g.72209</name>
</gene>
<comment type="subcellular location">
    <subcellularLocation>
        <location evidence="1">Secreted</location>
    </subcellularLocation>
</comment>
<dbReference type="EMBL" id="GEVI01004179">
    <property type="protein sequence ID" value="JAU28141.1"/>
    <property type="molecule type" value="Transcribed_RNA"/>
</dbReference>
<dbReference type="InterPro" id="IPR008801">
    <property type="entry name" value="RALF"/>
</dbReference>
<keyword evidence="3" id="KW-0964">Secreted</keyword>
<organism evidence="8">
    <name type="scientific">Noccaea caerulescens</name>
    <name type="common">Alpine penny-cress</name>
    <name type="synonym">Thlaspi caerulescens</name>
    <dbReference type="NCBI Taxonomy" id="107243"/>
    <lineage>
        <taxon>Eukaryota</taxon>
        <taxon>Viridiplantae</taxon>
        <taxon>Streptophyta</taxon>
        <taxon>Embryophyta</taxon>
        <taxon>Tracheophyta</taxon>
        <taxon>Spermatophyta</taxon>
        <taxon>Magnoliopsida</taxon>
        <taxon>eudicotyledons</taxon>
        <taxon>Gunneridae</taxon>
        <taxon>Pentapetalae</taxon>
        <taxon>rosids</taxon>
        <taxon>malvids</taxon>
        <taxon>Brassicales</taxon>
        <taxon>Brassicaceae</taxon>
        <taxon>Coluteocarpeae</taxon>
        <taxon>Noccaea</taxon>
    </lineage>
</organism>
<keyword evidence="5 7" id="KW-0732">Signal</keyword>
<comment type="similarity">
    <text evidence="2">Belongs to the plant rapid alkalinization factor (RALF) family.</text>
</comment>
<sequence>MTKSVFSIFFFFFFTVSLLLLLVAASATASAGNTTSGLRHGGCAPGDTVGECLTAAIEEKEDEEEGVEAVVRRVLQQRTLGYGSLQKQPFCNPKIYGDCIGRANRRPAPCTIYNRCKRR</sequence>
<name>A0A1J3ED78_NOCCA</name>
<dbReference type="GO" id="GO:0005179">
    <property type="term" value="F:hormone activity"/>
    <property type="evidence" value="ECO:0007669"/>
    <property type="project" value="UniProtKB-KW"/>
</dbReference>
<dbReference type="PANTHER" id="PTHR39112">
    <property type="entry name" value="PROTEIN RALF-LIKE 27-RELATED"/>
    <property type="match status" value="1"/>
</dbReference>
<dbReference type="Pfam" id="PF05498">
    <property type="entry name" value="RALF"/>
    <property type="match status" value="1"/>
</dbReference>
<protein>
    <submittedName>
        <fullName evidence="8">Protein RALF-like 27</fullName>
    </submittedName>
</protein>
<reference evidence="8" key="1">
    <citation type="submission" date="2016-07" db="EMBL/GenBank/DDBJ databases">
        <title>De novo transcriptome assembly of four accessions of the metal hyperaccumulator plant Noccaea caerulescens.</title>
        <authorList>
            <person name="Blande D."/>
            <person name="Halimaa P."/>
            <person name="Tervahauta A.I."/>
            <person name="Aarts M.G."/>
            <person name="Karenlampi S.O."/>
        </authorList>
    </citation>
    <scope>NUCLEOTIDE SEQUENCE</scope>
</reference>
<evidence type="ECO:0000256" key="2">
    <source>
        <dbReference type="ARBA" id="ARBA00009178"/>
    </source>
</evidence>
<accession>A0A1J3ED78</accession>
<evidence type="ECO:0000256" key="1">
    <source>
        <dbReference type="ARBA" id="ARBA00004613"/>
    </source>
</evidence>
<proteinExistence type="inferred from homology"/>
<evidence type="ECO:0000256" key="3">
    <source>
        <dbReference type="ARBA" id="ARBA00022525"/>
    </source>
</evidence>
<dbReference type="GO" id="GO:0040008">
    <property type="term" value="P:regulation of growth"/>
    <property type="evidence" value="ECO:0007669"/>
    <property type="project" value="UniProtKB-ARBA"/>
</dbReference>
<dbReference type="GO" id="GO:0005576">
    <property type="term" value="C:extracellular region"/>
    <property type="evidence" value="ECO:0007669"/>
    <property type="project" value="UniProtKB-SubCell"/>
</dbReference>